<dbReference type="KEGG" id="fpu:FPSE_03146"/>
<dbReference type="RefSeq" id="XP_009254540.1">
    <property type="nucleotide sequence ID" value="XM_009256265.1"/>
</dbReference>
<dbReference type="HOGENOM" id="CLU_2654608_0_0_1"/>
<evidence type="ECO:0000313" key="1">
    <source>
        <dbReference type="EMBL" id="EKJ76735.1"/>
    </source>
</evidence>
<name>K3W1Z0_FUSPC</name>
<dbReference type="Proteomes" id="UP000007978">
    <property type="component" value="Chromosome 1"/>
</dbReference>
<dbReference type="AlphaFoldDB" id="K3W1Z0"/>
<keyword evidence="2" id="KW-1185">Reference proteome</keyword>
<sequence length="76" mass="8191">MVPYVVPTDEQVGWCVALGLQVAFTHQHGHSGKAEMKNHSPSSRTGFGLRLQASVQGACWQGLNLMASTTITYTDS</sequence>
<comment type="caution">
    <text evidence="1">The sequence shown here is derived from an EMBL/GenBank/DDBJ whole genome shotgun (WGS) entry which is preliminary data.</text>
</comment>
<proteinExistence type="predicted"/>
<gene>
    <name evidence="1" type="ORF">FPSE_03146</name>
</gene>
<dbReference type="GeneID" id="20361765"/>
<reference evidence="1 2" key="1">
    <citation type="journal article" date="2012" name="PLoS Pathog.">
        <title>Comparative pathogenomics reveals horizontally acquired novel virulence genes in fungi infecting cereal hosts.</title>
        <authorList>
            <person name="Gardiner D.M."/>
            <person name="McDonald M.C."/>
            <person name="Covarelli L."/>
            <person name="Solomon P.S."/>
            <person name="Rusu A.G."/>
            <person name="Marshall M."/>
            <person name="Kazan K."/>
            <person name="Chakraborty S."/>
            <person name="McDonald B.A."/>
            <person name="Manners J.M."/>
        </authorList>
    </citation>
    <scope>NUCLEOTIDE SEQUENCE [LARGE SCALE GENOMIC DNA]</scope>
    <source>
        <strain evidence="1 2">CS3096</strain>
    </source>
</reference>
<organism evidence="1 2">
    <name type="scientific">Fusarium pseudograminearum (strain CS3096)</name>
    <name type="common">Wheat and barley crown-rot fungus</name>
    <dbReference type="NCBI Taxonomy" id="1028729"/>
    <lineage>
        <taxon>Eukaryota</taxon>
        <taxon>Fungi</taxon>
        <taxon>Dikarya</taxon>
        <taxon>Ascomycota</taxon>
        <taxon>Pezizomycotina</taxon>
        <taxon>Sordariomycetes</taxon>
        <taxon>Hypocreomycetidae</taxon>
        <taxon>Hypocreales</taxon>
        <taxon>Nectriaceae</taxon>
        <taxon>Fusarium</taxon>
    </lineage>
</organism>
<accession>K3W1Z0</accession>
<protein>
    <submittedName>
        <fullName evidence="1">Uncharacterized protein</fullName>
    </submittedName>
</protein>
<dbReference type="EMBL" id="AFNW01000067">
    <property type="protein sequence ID" value="EKJ76735.1"/>
    <property type="molecule type" value="Genomic_DNA"/>
</dbReference>
<evidence type="ECO:0000313" key="2">
    <source>
        <dbReference type="Proteomes" id="UP000007978"/>
    </source>
</evidence>